<dbReference type="InterPro" id="IPR000626">
    <property type="entry name" value="Ubiquitin-like_dom"/>
</dbReference>
<organism evidence="5 6">
    <name type="scientific">Trypanosoma cruzi marinkellei</name>
    <dbReference type="NCBI Taxonomy" id="85056"/>
    <lineage>
        <taxon>Eukaryota</taxon>
        <taxon>Discoba</taxon>
        <taxon>Euglenozoa</taxon>
        <taxon>Kinetoplastea</taxon>
        <taxon>Metakinetoplastina</taxon>
        <taxon>Trypanosomatida</taxon>
        <taxon>Trypanosomatidae</taxon>
        <taxon>Trypanosoma</taxon>
        <taxon>Schizotrypanum</taxon>
    </lineage>
</organism>
<dbReference type="PANTHER" id="PTHR13513">
    <property type="entry name" value="E3 UBIQUITIN-PROTEIN LIGASE UBR7"/>
    <property type="match status" value="1"/>
</dbReference>
<feature type="domain" description="B box-type" evidence="4">
    <location>
        <begin position="311"/>
        <end position="354"/>
    </location>
</feature>
<dbReference type="AlphaFoldDB" id="K2MU93"/>
<dbReference type="PROSITE" id="PS50119">
    <property type="entry name" value="ZF_BBOX"/>
    <property type="match status" value="1"/>
</dbReference>
<comment type="caution">
    <text evidence="5">The sequence shown here is derived from an EMBL/GenBank/DDBJ whole genome shotgun (WGS) entry which is preliminary data.</text>
</comment>
<dbReference type="PANTHER" id="PTHR13513:SF9">
    <property type="entry name" value="E3 UBIQUITIN-PROTEIN LIGASE UBR7-RELATED"/>
    <property type="match status" value="1"/>
</dbReference>
<name>K2MU93_TRYCR</name>
<evidence type="ECO:0000256" key="2">
    <source>
        <dbReference type="SAM" id="MobiDB-lite"/>
    </source>
</evidence>
<evidence type="ECO:0000259" key="3">
    <source>
        <dbReference type="PROSITE" id="PS50053"/>
    </source>
</evidence>
<dbReference type="CDD" id="cd19677">
    <property type="entry name" value="UBR-box_UBR7"/>
    <property type="match status" value="1"/>
</dbReference>
<keyword evidence="1" id="KW-0862">Zinc</keyword>
<dbReference type="PROSITE" id="PS50053">
    <property type="entry name" value="UBIQUITIN_2"/>
    <property type="match status" value="1"/>
</dbReference>
<dbReference type="InterPro" id="IPR047506">
    <property type="entry name" value="UBR7-like_UBR-box"/>
</dbReference>
<feature type="compositionally biased region" description="Acidic residues" evidence="2">
    <location>
        <begin position="599"/>
        <end position="609"/>
    </location>
</feature>
<reference evidence="5 6" key="1">
    <citation type="journal article" date="2012" name="BMC Genomics">
        <title>Comparative genomic analysis of human infective Trypanosoma cruzi lineages with the bat-restricted subspecies T. cruzi marinkellei.</title>
        <authorList>
            <person name="Franzen O."/>
            <person name="Talavera-Lopez C."/>
            <person name="Ochaya S."/>
            <person name="Butler C.E."/>
            <person name="Messenger L.A."/>
            <person name="Lewis M.D."/>
            <person name="Llewellyn M.S."/>
            <person name="Marinkelle C.J."/>
            <person name="Tyler K.M."/>
            <person name="Miles M.A."/>
            <person name="Andersson B."/>
        </authorList>
    </citation>
    <scope>NUCLEOTIDE SEQUENCE [LARGE SCALE GENOMIC DNA]</scope>
    <source>
        <strain evidence="5 6">B7</strain>
    </source>
</reference>
<dbReference type="InterPro" id="IPR029071">
    <property type="entry name" value="Ubiquitin-like_domsf"/>
</dbReference>
<dbReference type="Pfam" id="PF00240">
    <property type="entry name" value="ubiquitin"/>
    <property type="match status" value="1"/>
</dbReference>
<dbReference type="InterPro" id="IPR040204">
    <property type="entry name" value="UBR7"/>
</dbReference>
<sequence>MVPCQNQDAVGAAEIQVAVTHAGQKMLIVLPAATATVGQLKDELARRSGVPREKQRLMFGGPVLKRHRREGRNEVRLMDLIAAEPPGTAGGDEVGASLPAVTIPVMLIGSATAVPHINEEAMAQLHRLVSTTVEVDSRWYRCSYSRGYARQVAFVCRTCVRSGRANPAHAICYACADVCHASHDVEEWGVRYYMRCDCCTAACWHNVEENNKETDNKHGEEASQKMQGEGEEQEPQQCCFIVDSATGLPPATSVVPMNSKNRYPRTLNSWCYCECEENSPADDADGGGVVCMLCASCYWSSHMTRLCSDAFRRVPCYGDVFEGVLVAFLCRTCDTLVCTPCRLRCHKDHDVDPEYILPSRKDGTGNGAPEGVEFSCGCRGCCSIAEFVPEEEVDDATLYMPMPPDVAIEIMNNDPFMGFICARCMQEYPWILENDPRQCYGGELPERVPAEQHKRIVSCGMSADAPCPSDVYPFHGMLFPVDAFTEEMTCKCTPCREAYERFAPRATTAAINEMMLPLHDNCDHCGNTIRDEQAFMCQTCELQHDRTFFVCRRCNRLRLEKGLPPLGGTGGSVGGGDNQNGPTSSTHETIDINSSVFDDYADDDDDNDNNNDKNVAANDDHDVAPWDHPISHVFMEDTYENLFSLCGMQIMHNLDAASQAYVLENIDATGASFEGAVQRTFGQTPLVFDPDEVAKHHQQLLRQNEDSGKQNGGANASVVSRQKRSRDNENGEPKKSRIIDAERHSKEELSDKDGEE</sequence>
<dbReference type="GO" id="GO:0005737">
    <property type="term" value="C:cytoplasm"/>
    <property type="evidence" value="ECO:0007669"/>
    <property type="project" value="TreeGrafter"/>
</dbReference>
<evidence type="ECO:0000259" key="4">
    <source>
        <dbReference type="PROSITE" id="PS50119"/>
    </source>
</evidence>
<evidence type="ECO:0000256" key="1">
    <source>
        <dbReference type="PROSITE-ProRule" id="PRU00024"/>
    </source>
</evidence>
<dbReference type="GO" id="GO:0008270">
    <property type="term" value="F:zinc ion binding"/>
    <property type="evidence" value="ECO:0007669"/>
    <property type="project" value="UniProtKB-KW"/>
</dbReference>
<dbReference type="EMBL" id="AHKC01011957">
    <property type="protein sequence ID" value="EKF30590.1"/>
    <property type="molecule type" value="Genomic_DNA"/>
</dbReference>
<feature type="compositionally biased region" description="Gly residues" evidence="2">
    <location>
        <begin position="565"/>
        <end position="578"/>
    </location>
</feature>
<dbReference type="InterPro" id="IPR000315">
    <property type="entry name" value="Znf_B-box"/>
</dbReference>
<feature type="region of interest" description="Disordered" evidence="2">
    <location>
        <begin position="565"/>
        <end position="623"/>
    </location>
</feature>
<feature type="domain" description="Ubiquitin-like" evidence="3">
    <location>
        <begin position="15"/>
        <end position="65"/>
    </location>
</feature>
<protein>
    <recommendedName>
        <fullName evidence="7">Ubiquitin-like domain-containing protein</fullName>
    </recommendedName>
</protein>
<feature type="compositionally biased region" description="Basic and acidic residues" evidence="2">
    <location>
        <begin position="725"/>
        <end position="756"/>
    </location>
</feature>
<dbReference type="Gene3D" id="3.10.20.90">
    <property type="entry name" value="Phosphatidylinositol 3-kinase Catalytic Subunit, Chain A, domain 1"/>
    <property type="match status" value="1"/>
</dbReference>
<evidence type="ECO:0000313" key="5">
    <source>
        <dbReference type="EMBL" id="EKF30590.1"/>
    </source>
</evidence>
<dbReference type="SUPFAM" id="SSF54236">
    <property type="entry name" value="Ubiquitin-like"/>
    <property type="match status" value="1"/>
</dbReference>
<proteinExistence type="predicted"/>
<feature type="region of interest" description="Disordered" evidence="2">
    <location>
        <begin position="696"/>
        <end position="756"/>
    </location>
</feature>
<feature type="compositionally biased region" description="Polar residues" evidence="2">
    <location>
        <begin position="579"/>
        <end position="596"/>
    </location>
</feature>
<keyword evidence="1" id="KW-0479">Metal-binding</keyword>
<keyword evidence="1" id="KW-0863">Zinc-finger</keyword>
<keyword evidence="6" id="KW-1185">Reference proteome</keyword>
<gene>
    <name evidence="5" type="ORF">MOQ_005596</name>
</gene>
<dbReference type="GO" id="GO:0061630">
    <property type="term" value="F:ubiquitin protein ligase activity"/>
    <property type="evidence" value="ECO:0007669"/>
    <property type="project" value="InterPro"/>
</dbReference>
<dbReference type="OrthoDB" id="10262564at2759"/>
<accession>K2MU93</accession>
<evidence type="ECO:0000313" key="6">
    <source>
        <dbReference type="Proteomes" id="UP000007350"/>
    </source>
</evidence>
<evidence type="ECO:0008006" key="7">
    <source>
        <dbReference type="Google" id="ProtNLM"/>
    </source>
</evidence>
<dbReference type="Proteomes" id="UP000007350">
    <property type="component" value="Unassembled WGS sequence"/>
</dbReference>